<dbReference type="Proteomes" id="UP000314294">
    <property type="component" value="Unassembled WGS sequence"/>
</dbReference>
<protein>
    <submittedName>
        <fullName evidence="2">Uncharacterized protein</fullName>
    </submittedName>
</protein>
<dbReference type="EMBL" id="SRLO01000523">
    <property type="protein sequence ID" value="TNN53185.1"/>
    <property type="molecule type" value="Genomic_DNA"/>
</dbReference>
<name>A0A4Z2GIV9_9TELE</name>
<feature type="region of interest" description="Disordered" evidence="1">
    <location>
        <begin position="1"/>
        <end position="45"/>
    </location>
</feature>
<feature type="region of interest" description="Disordered" evidence="1">
    <location>
        <begin position="85"/>
        <end position="137"/>
    </location>
</feature>
<keyword evidence="3" id="KW-1185">Reference proteome</keyword>
<accession>A0A4Z2GIV9</accession>
<comment type="caution">
    <text evidence="2">The sequence shown here is derived from an EMBL/GenBank/DDBJ whole genome shotgun (WGS) entry which is preliminary data.</text>
</comment>
<dbReference type="AlphaFoldDB" id="A0A4Z2GIV9"/>
<sequence>MEERDTEQSCEGKLYPDQSSRKKVERLKPEKLDNAGDPRKKSYMNTVCGTSNAFTGKENPADLNFSGATLSCIRLTDIYGCSITDPETGQIASSDGDGDPGCVKCSGTKHPPSPPPTHPLVRQTLPSSRSDKEHAEC</sequence>
<gene>
    <name evidence="2" type="ORF">EYF80_036604</name>
</gene>
<feature type="compositionally biased region" description="Basic and acidic residues" evidence="1">
    <location>
        <begin position="19"/>
        <end position="40"/>
    </location>
</feature>
<evidence type="ECO:0000313" key="2">
    <source>
        <dbReference type="EMBL" id="TNN53185.1"/>
    </source>
</evidence>
<proteinExistence type="predicted"/>
<evidence type="ECO:0000313" key="3">
    <source>
        <dbReference type="Proteomes" id="UP000314294"/>
    </source>
</evidence>
<organism evidence="2 3">
    <name type="scientific">Liparis tanakae</name>
    <name type="common">Tanaka's snailfish</name>
    <dbReference type="NCBI Taxonomy" id="230148"/>
    <lineage>
        <taxon>Eukaryota</taxon>
        <taxon>Metazoa</taxon>
        <taxon>Chordata</taxon>
        <taxon>Craniata</taxon>
        <taxon>Vertebrata</taxon>
        <taxon>Euteleostomi</taxon>
        <taxon>Actinopterygii</taxon>
        <taxon>Neopterygii</taxon>
        <taxon>Teleostei</taxon>
        <taxon>Neoteleostei</taxon>
        <taxon>Acanthomorphata</taxon>
        <taxon>Eupercaria</taxon>
        <taxon>Perciformes</taxon>
        <taxon>Cottioidei</taxon>
        <taxon>Cottales</taxon>
        <taxon>Liparidae</taxon>
        <taxon>Liparis</taxon>
    </lineage>
</organism>
<reference evidence="2 3" key="1">
    <citation type="submission" date="2019-03" db="EMBL/GenBank/DDBJ databases">
        <title>First draft genome of Liparis tanakae, snailfish: a comprehensive survey of snailfish specific genes.</title>
        <authorList>
            <person name="Kim W."/>
            <person name="Song I."/>
            <person name="Jeong J.-H."/>
            <person name="Kim D."/>
            <person name="Kim S."/>
            <person name="Ryu S."/>
            <person name="Song J.Y."/>
            <person name="Lee S.K."/>
        </authorList>
    </citation>
    <scope>NUCLEOTIDE SEQUENCE [LARGE SCALE GENOMIC DNA]</scope>
    <source>
        <tissue evidence="2">Muscle</tissue>
    </source>
</reference>
<evidence type="ECO:0000256" key="1">
    <source>
        <dbReference type="SAM" id="MobiDB-lite"/>
    </source>
</evidence>